<gene>
    <name evidence="3" type="ORF">CJ301_05500</name>
</gene>
<organism evidence="3 4">
    <name type="scientific">Limimaricola cinnabarinus</name>
    <dbReference type="NCBI Taxonomy" id="1125964"/>
    <lineage>
        <taxon>Bacteria</taxon>
        <taxon>Pseudomonadati</taxon>
        <taxon>Pseudomonadota</taxon>
        <taxon>Alphaproteobacteria</taxon>
        <taxon>Rhodobacterales</taxon>
        <taxon>Paracoccaceae</taxon>
        <taxon>Limimaricola</taxon>
    </lineage>
</organism>
<comment type="caution">
    <text evidence="3">The sequence shown here is derived from an EMBL/GenBank/DDBJ whole genome shotgun (WGS) entry which is preliminary data.</text>
</comment>
<evidence type="ECO:0000256" key="2">
    <source>
        <dbReference type="SAM" id="SignalP"/>
    </source>
</evidence>
<dbReference type="Proteomes" id="UP000221860">
    <property type="component" value="Unassembled WGS sequence"/>
</dbReference>
<keyword evidence="2" id="KW-0732">Signal</keyword>
<dbReference type="RefSeq" id="WP_099275103.1">
    <property type="nucleotide sequence ID" value="NZ_KZ304953.1"/>
</dbReference>
<dbReference type="OrthoDB" id="7883418at2"/>
<sequence length="63" mass="6738">MFYKFLLPAALFLTACADMQTGTEPLTPTGAGGTVFNDEDRPDYRPGGDPLIQTSGGLNDEDQ</sequence>
<name>A0A2G1MIS4_9RHOB</name>
<dbReference type="EMBL" id="NQWH01000006">
    <property type="protein sequence ID" value="PHP28656.1"/>
    <property type="molecule type" value="Genomic_DNA"/>
</dbReference>
<feature type="signal peptide" evidence="2">
    <location>
        <begin position="1"/>
        <end position="17"/>
    </location>
</feature>
<evidence type="ECO:0000313" key="4">
    <source>
        <dbReference type="Proteomes" id="UP000221860"/>
    </source>
</evidence>
<proteinExistence type="predicted"/>
<protein>
    <recommendedName>
        <fullName evidence="5">Argininosuccinate lyase</fullName>
    </recommendedName>
</protein>
<dbReference type="PROSITE" id="PS51257">
    <property type="entry name" value="PROKAR_LIPOPROTEIN"/>
    <property type="match status" value="1"/>
</dbReference>
<accession>A0A2G1MIS4</accession>
<evidence type="ECO:0008006" key="5">
    <source>
        <dbReference type="Google" id="ProtNLM"/>
    </source>
</evidence>
<dbReference type="AlphaFoldDB" id="A0A2G1MIS4"/>
<evidence type="ECO:0000313" key="3">
    <source>
        <dbReference type="EMBL" id="PHP28656.1"/>
    </source>
</evidence>
<evidence type="ECO:0000256" key="1">
    <source>
        <dbReference type="SAM" id="MobiDB-lite"/>
    </source>
</evidence>
<keyword evidence="4" id="KW-1185">Reference proteome</keyword>
<reference evidence="3 4" key="1">
    <citation type="submission" date="2017-08" db="EMBL/GenBank/DDBJ databases">
        <title>Draft Genome Sequence of Loktanella cinnabarina Strain XM1, Isolated from Coastal Surface Water.</title>
        <authorList>
            <person name="Ma R."/>
            <person name="Wang J."/>
            <person name="Wang Q."/>
            <person name="Ma Z."/>
            <person name="Li J."/>
            <person name="Chen L."/>
        </authorList>
    </citation>
    <scope>NUCLEOTIDE SEQUENCE [LARGE SCALE GENOMIC DNA]</scope>
    <source>
        <strain evidence="3 4">XM1</strain>
    </source>
</reference>
<feature type="chain" id="PRO_5013565244" description="Argininosuccinate lyase" evidence="2">
    <location>
        <begin position="18"/>
        <end position="63"/>
    </location>
</feature>
<feature type="region of interest" description="Disordered" evidence="1">
    <location>
        <begin position="22"/>
        <end position="63"/>
    </location>
</feature>